<sequence>MSNGNGVYPHSSTTGPASTAVSCNTIKDGSTGAAGGKTASFLDSVKRAFAGREGKSSRSASTPSCNYEDIYAALPPDPSVQHVIPSSHSLPRLQPRVAVGLKTLPPSYHPQAYPLQESKTQPYPLHESQTCPYPLQESKTQPTYHVQETKTYDSHHQRPTTQSYPLQESKTQSFLESHKATTAYPLHESKTSPYPLQENCHSTTTTGGHYASRIKISANPAPMEPAQETRRQIISRQSPEVVVIHSGSRGHTVSVRSGGGVTRSVSSVRDTSPPYRLASRRNPPCPEETNNNAKTSHLENGRLSSPEFDAASVNSLNSDSSSLNGMVFGRTTTRHDDSDTGMESMSSGEAASSGGGHHPLHPTSQLPTPETQSSEPAQSTTRLSLVPSPACCHLDQSGIEVHSLLQNLDVLRQENTRLKCDKLDLLRKQVCYQREIKKLKEREMKLQRDFNLTAQENSKLRSLLREYTAGNVSSV</sequence>
<accession>A0A7R8ZS84</accession>
<feature type="compositionally biased region" description="Low complexity" evidence="2">
    <location>
        <begin position="341"/>
        <end position="352"/>
    </location>
</feature>
<evidence type="ECO:0000313" key="3">
    <source>
        <dbReference type="EMBL" id="CAD7235074.1"/>
    </source>
</evidence>
<evidence type="ECO:0000256" key="1">
    <source>
        <dbReference type="SAM" id="Coils"/>
    </source>
</evidence>
<feature type="compositionally biased region" description="Polar residues" evidence="2">
    <location>
        <begin position="1"/>
        <end position="28"/>
    </location>
</feature>
<keyword evidence="1" id="KW-0175">Coiled coil</keyword>
<organism evidence="3">
    <name type="scientific">Cyprideis torosa</name>
    <dbReference type="NCBI Taxonomy" id="163714"/>
    <lineage>
        <taxon>Eukaryota</taxon>
        <taxon>Metazoa</taxon>
        <taxon>Ecdysozoa</taxon>
        <taxon>Arthropoda</taxon>
        <taxon>Crustacea</taxon>
        <taxon>Oligostraca</taxon>
        <taxon>Ostracoda</taxon>
        <taxon>Podocopa</taxon>
        <taxon>Podocopida</taxon>
        <taxon>Cytherocopina</taxon>
        <taxon>Cytheroidea</taxon>
        <taxon>Cytherideidae</taxon>
        <taxon>Cyprideis</taxon>
    </lineage>
</organism>
<evidence type="ECO:0000256" key="2">
    <source>
        <dbReference type="SAM" id="MobiDB-lite"/>
    </source>
</evidence>
<protein>
    <submittedName>
        <fullName evidence="3">Uncharacterized protein</fullName>
    </submittedName>
</protein>
<proteinExistence type="predicted"/>
<feature type="region of interest" description="Disordered" evidence="2">
    <location>
        <begin position="245"/>
        <end position="384"/>
    </location>
</feature>
<feature type="compositionally biased region" description="Low complexity" evidence="2">
    <location>
        <begin position="246"/>
        <end position="272"/>
    </location>
</feature>
<feature type="compositionally biased region" description="Polar residues" evidence="2">
    <location>
        <begin position="362"/>
        <end position="383"/>
    </location>
</feature>
<name>A0A7R8ZS84_9CRUS</name>
<reference evidence="3" key="1">
    <citation type="submission" date="2020-11" db="EMBL/GenBank/DDBJ databases">
        <authorList>
            <person name="Tran Van P."/>
        </authorList>
    </citation>
    <scope>NUCLEOTIDE SEQUENCE</scope>
</reference>
<feature type="compositionally biased region" description="Low complexity" evidence="2">
    <location>
        <begin position="309"/>
        <end position="323"/>
    </location>
</feature>
<gene>
    <name evidence="3" type="ORF">CTOB1V02_LOCUS12890</name>
</gene>
<feature type="region of interest" description="Disordered" evidence="2">
    <location>
        <begin position="1"/>
        <end position="37"/>
    </location>
</feature>
<feature type="coiled-coil region" evidence="1">
    <location>
        <begin position="401"/>
        <end position="456"/>
    </location>
</feature>
<dbReference type="EMBL" id="OB671053">
    <property type="protein sequence ID" value="CAD7235074.1"/>
    <property type="molecule type" value="Genomic_DNA"/>
</dbReference>
<dbReference type="AlphaFoldDB" id="A0A7R8ZS84"/>